<dbReference type="InterPro" id="IPR013149">
    <property type="entry name" value="ADH-like_C"/>
</dbReference>
<keyword evidence="5 9" id="KW-0862">Zinc</keyword>
<evidence type="ECO:0000313" key="12">
    <source>
        <dbReference type="Proteomes" id="UP001601442"/>
    </source>
</evidence>
<dbReference type="Gene3D" id="3.90.180.10">
    <property type="entry name" value="Medium-chain alcohol dehydrogenases, catalytic domain"/>
    <property type="match status" value="1"/>
</dbReference>
<dbReference type="SUPFAM" id="SSF51735">
    <property type="entry name" value="NAD(P)-binding Rossmann-fold domains"/>
    <property type="match status" value="1"/>
</dbReference>
<comment type="similarity">
    <text evidence="2 9">Belongs to the zinc-containing alcohol dehydrogenase family.</text>
</comment>
<name>A0ABW6PFS5_9NOCA</name>
<dbReference type="PROSITE" id="PS00059">
    <property type="entry name" value="ADH_ZINC"/>
    <property type="match status" value="1"/>
</dbReference>
<dbReference type="InterPro" id="IPR036291">
    <property type="entry name" value="NAD(P)-bd_dom_sf"/>
</dbReference>
<evidence type="ECO:0000256" key="6">
    <source>
        <dbReference type="ARBA" id="ARBA00023002"/>
    </source>
</evidence>
<evidence type="ECO:0000256" key="9">
    <source>
        <dbReference type="RuleBase" id="RU361277"/>
    </source>
</evidence>
<dbReference type="RefSeq" id="WP_387401991.1">
    <property type="nucleotide sequence ID" value="NZ_JBIAMT010000013.1"/>
</dbReference>
<dbReference type="PANTHER" id="PTHR42940:SF8">
    <property type="entry name" value="VACUOLAR PROTEIN SORTING-ASSOCIATED PROTEIN 11"/>
    <property type="match status" value="1"/>
</dbReference>
<comment type="cofactor">
    <cofactor evidence="1 9">
        <name>Zn(2+)</name>
        <dbReference type="ChEBI" id="CHEBI:29105"/>
    </cofactor>
</comment>
<dbReference type="Pfam" id="PF08240">
    <property type="entry name" value="ADH_N"/>
    <property type="match status" value="1"/>
</dbReference>
<keyword evidence="4 9" id="KW-0479">Metal-binding</keyword>
<dbReference type="Gene3D" id="3.40.50.720">
    <property type="entry name" value="NAD(P)-binding Rossmann-like Domain"/>
    <property type="match status" value="1"/>
</dbReference>
<dbReference type="SUPFAM" id="SSF50129">
    <property type="entry name" value="GroES-like"/>
    <property type="match status" value="1"/>
</dbReference>
<sequence length="340" mass="35052">MKAARLHARGADFVIEDLPTPVPGPGEVLIRVAGAGACHSDLHIKAGEIPGLPLPQTLGHENAGWIENFGPGAEGRGFEVGDAVAVFGAWGCGHCRYCLGGQEQLCNAFLWSGMGPAGGYAEYLLVPSIRHLLPIGDLDPVLAAPLTDAGLTPYSAVKKTLPFLVPGASAVLIGAGGLGQYGIQFLKLLSPAKVIVVETDAAKRELALSLGADVVVDPRADGAEGVITEHTGDARAAAVLDFVGVDATMALGAGVLGSQGIFVLVGLAGGSLPFSFQGVPSEATWTTSNWGSQNELAEVLALARRGDLVTNVEKYPLSAINDVFDRLHRGLVTGRAIMVP</sequence>
<dbReference type="EMBL" id="JBIAMT010000013">
    <property type="protein sequence ID" value="MFF0501937.1"/>
    <property type="molecule type" value="Genomic_DNA"/>
</dbReference>
<evidence type="ECO:0000256" key="7">
    <source>
        <dbReference type="ARBA" id="ARBA00049164"/>
    </source>
</evidence>
<dbReference type="InterPro" id="IPR013154">
    <property type="entry name" value="ADH-like_N"/>
</dbReference>
<comment type="catalytic activity">
    <reaction evidence="7">
        <text>a secondary alcohol + NAD(+) = a ketone + NADH + H(+)</text>
        <dbReference type="Rhea" id="RHEA:10740"/>
        <dbReference type="ChEBI" id="CHEBI:15378"/>
        <dbReference type="ChEBI" id="CHEBI:17087"/>
        <dbReference type="ChEBI" id="CHEBI:35681"/>
        <dbReference type="ChEBI" id="CHEBI:57540"/>
        <dbReference type="ChEBI" id="CHEBI:57945"/>
        <dbReference type="EC" id="1.1.1.1"/>
    </reaction>
</comment>
<evidence type="ECO:0000256" key="2">
    <source>
        <dbReference type="ARBA" id="ARBA00008072"/>
    </source>
</evidence>
<dbReference type="InterPro" id="IPR020843">
    <property type="entry name" value="ER"/>
</dbReference>
<gene>
    <name evidence="11" type="ORF">ACFYU5_36530</name>
</gene>
<dbReference type="InterPro" id="IPR002328">
    <property type="entry name" value="ADH_Zn_CS"/>
</dbReference>
<protein>
    <recommendedName>
        <fullName evidence="3">alcohol dehydrogenase</fullName>
        <ecNumber evidence="3">1.1.1.1</ecNumber>
    </recommendedName>
</protein>
<evidence type="ECO:0000313" key="11">
    <source>
        <dbReference type="EMBL" id="MFF0501937.1"/>
    </source>
</evidence>
<evidence type="ECO:0000259" key="10">
    <source>
        <dbReference type="SMART" id="SM00829"/>
    </source>
</evidence>
<dbReference type="InterPro" id="IPR011032">
    <property type="entry name" value="GroES-like_sf"/>
</dbReference>
<comment type="catalytic activity">
    <reaction evidence="8">
        <text>a primary alcohol + NAD(+) = an aldehyde + NADH + H(+)</text>
        <dbReference type="Rhea" id="RHEA:10736"/>
        <dbReference type="ChEBI" id="CHEBI:15378"/>
        <dbReference type="ChEBI" id="CHEBI:15734"/>
        <dbReference type="ChEBI" id="CHEBI:17478"/>
        <dbReference type="ChEBI" id="CHEBI:57540"/>
        <dbReference type="ChEBI" id="CHEBI:57945"/>
        <dbReference type="EC" id="1.1.1.1"/>
    </reaction>
</comment>
<reference evidence="11 12" key="1">
    <citation type="submission" date="2024-10" db="EMBL/GenBank/DDBJ databases">
        <title>The Natural Products Discovery Center: Release of the First 8490 Sequenced Strains for Exploring Actinobacteria Biosynthetic Diversity.</title>
        <authorList>
            <person name="Kalkreuter E."/>
            <person name="Kautsar S.A."/>
            <person name="Yang D."/>
            <person name="Bader C.D."/>
            <person name="Teijaro C.N."/>
            <person name="Fluegel L."/>
            <person name="Davis C.M."/>
            <person name="Simpson J.R."/>
            <person name="Lauterbach L."/>
            <person name="Steele A.D."/>
            <person name="Gui C."/>
            <person name="Meng S."/>
            <person name="Li G."/>
            <person name="Viehrig K."/>
            <person name="Ye F."/>
            <person name="Su P."/>
            <person name="Kiefer A.F."/>
            <person name="Nichols A."/>
            <person name="Cepeda A.J."/>
            <person name="Yan W."/>
            <person name="Fan B."/>
            <person name="Jiang Y."/>
            <person name="Adhikari A."/>
            <person name="Zheng C.-J."/>
            <person name="Schuster L."/>
            <person name="Cowan T.M."/>
            <person name="Smanski M.J."/>
            <person name="Chevrette M.G."/>
            <person name="De Carvalho L.P.S."/>
            <person name="Shen B."/>
        </authorList>
    </citation>
    <scope>NUCLEOTIDE SEQUENCE [LARGE SCALE GENOMIC DNA]</scope>
    <source>
        <strain evidence="11 12">NPDC004119</strain>
    </source>
</reference>
<keyword evidence="12" id="KW-1185">Reference proteome</keyword>
<evidence type="ECO:0000256" key="4">
    <source>
        <dbReference type="ARBA" id="ARBA00022723"/>
    </source>
</evidence>
<evidence type="ECO:0000256" key="8">
    <source>
        <dbReference type="ARBA" id="ARBA00049243"/>
    </source>
</evidence>
<dbReference type="PANTHER" id="PTHR42940">
    <property type="entry name" value="ALCOHOL DEHYDROGENASE 1-RELATED"/>
    <property type="match status" value="1"/>
</dbReference>
<evidence type="ECO:0000256" key="5">
    <source>
        <dbReference type="ARBA" id="ARBA00022833"/>
    </source>
</evidence>
<evidence type="ECO:0000256" key="1">
    <source>
        <dbReference type="ARBA" id="ARBA00001947"/>
    </source>
</evidence>
<proteinExistence type="inferred from homology"/>
<keyword evidence="6" id="KW-0560">Oxidoreductase</keyword>
<evidence type="ECO:0000256" key="3">
    <source>
        <dbReference type="ARBA" id="ARBA00013190"/>
    </source>
</evidence>
<dbReference type="SMART" id="SM00829">
    <property type="entry name" value="PKS_ER"/>
    <property type="match status" value="1"/>
</dbReference>
<dbReference type="Pfam" id="PF00107">
    <property type="entry name" value="ADH_zinc_N"/>
    <property type="match status" value="1"/>
</dbReference>
<dbReference type="EC" id="1.1.1.1" evidence="3"/>
<comment type="caution">
    <text evidence="11">The sequence shown here is derived from an EMBL/GenBank/DDBJ whole genome shotgun (WGS) entry which is preliminary data.</text>
</comment>
<dbReference type="Proteomes" id="UP001601442">
    <property type="component" value="Unassembled WGS sequence"/>
</dbReference>
<accession>A0ABW6PFS5</accession>
<organism evidence="11 12">
    <name type="scientific">Nocardia aobensis</name>
    <dbReference type="NCBI Taxonomy" id="257277"/>
    <lineage>
        <taxon>Bacteria</taxon>
        <taxon>Bacillati</taxon>
        <taxon>Actinomycetota</taxon>
        <taxon>Actinomycetes</taxon>
        <taxon>Mycobacteriales</taxon>
        <taxon>Nocardiaceae</taxon>
        <taxon>Nocardia</taxon>
    </lineage>
</organism>
<feature type="domain" description="Enoyl reductase (ER)" evidence="10">
    <location>
        <begin position="10"/>
        <end position="338"/>
    </location>
</feature>
<dbReference type="CDD" id="cd05284">
    <property type="entry name" value="arabinose_DH_like"/>
    <property type="match status" value="1"/>
</dbReference>